<dbReference type="Pfam" id="PF04304">
    <property type="entry name" value="DUF454"/>
    <property type="match status" value="1"/>
</dbReference>
<accession>A0A2U2BGU1</accession>
<sequence>MMRYALMFAGWICVALAVAGAILPLLPTTPFVLLAAWCFSRSSPRFHQWLLDQRHLGPYLRNWENGQGLTRQAKRRALFMLWLSLAASAWLTSHLGWYRLGLLIPGFFATRYLLRAKTLDDTPSEPVQK</sequence>
<reference evidence="2 3" key="2">
    <citation type="submission" date="2018-05" db="EMBL/GenBank/DDBJ databases">
        <authorList>
            <person name="Lanie J.A."/>
            <person name="Ng W.-L."/>
            <person name="Kazmierczak K.M."/>
            <person name="Andrzejewski T.M."/>
            <person name="Davidsen T.M."/>
            <person name="Wayne K.J."/>
            <person name="Tettelin H."/>
            <person name="Glass J.I."/>
            <person name="Rusch D."/>
            <person name="Podicherti R."/>
            <person name="Tsui H.-C.T."/>
            <person name="Winkler M.E."/>
        </authorList>
    </citation>
    <scope>NUCLEOTIDE SEQUENCE [LARGE SCALE GENOMIC DNA]</scope>
    <source>
        <strain evidence="2 3">YBY</strain>
    </source>
</reference>
<keyword evidence="1" id="KW-0472">Membrane</keyword>
<feature type="transmembrane region" description="Helical" evidence="1">
    <location>
        <begin position="77"/>
        <end position="98"/>
    </location>
</feature>
<dbReference type="PIRSF" id="PIRSF016789">
    <property type="entry name" value="DUF454"/>
    <property type="match status" value="1"/>
</dbReference>
<proteinExistence type="predicted"/>
<keyword evidence="1" id="KW-0812">Transmembrane</keyword>
<dbReference type="RefSeq" id="WP_109089528.1">
    <property type="nucleotide sequence ID" value="NZ_CP039544.1"/>
</dbReference>
<protein>
    <submittedName>
        <fullName evidence="2">DUF454 domain-containing protein</fullName>
    </submittedName>
</protein>
<dbReference type="PANTHER" id="PTHR35813">
    <property type="entry name" value="INNER MEMBRANE PROTEIN YBAN"/>
    <property type="match status" value="1"/>
</dbReference>
<dbReference type="EMBL" id="QEXO01000004">
    <property type="protein sequence ID" value="PWE13212.1"/>
    <property type="molecule type" value="Genomic_DNA"/>
</dbReference>
<dbReference type="GO" id="GO:0005886">
    <property type="term" value="C:plasma membrane"/>
    <property type="evidence" value="ECO:0007669"/>
    <property type="project" value="TreeGrafter"/>
</dbReference>
<keyword evidence="1" id="KW-1133">Transmembrane helix</keyword>
<dbReference type="AlphaFoldDB" id="A0A2U2BGU1"/>
<feature type="transmembrane region" description="Helical" evidence="1">
    <location>
        <begin position="6"/>
        <end position="39"/>
    </location>
</feature>
<reference evidence="2 3" key="1">
    <citation type="submission" date="2018-05" db="EMBL/GenBank/DDBJ databases">
        <title>Genome Sequence of an Efficient Indole-Degrading Bacterium, Alcaligenes sp.YBY.</title>
        <authorList>
            <person name="Yang B."/>
        </authorList>
    </citation>
    <scope>NUCLEOTIDE SEQUENCE [LARGE SCALE GENOMIC DNA]</scope>
    <source>
        <strain evidence="2 3">YBY</strain>
    </source>
</reference>
<evidence type="ECO:0000313" key="2">
    <source>
        <dbReference type="EMBL" id="PWE13212.1"/>
    </source>
</evidence>
<organism evidence="2 3">
    <name type="scientific">Alcaligenes faecalis</name>
    <dbReference type="NCBI Taxonomy" id="511"/>
    <lineage>
        <taxon>Bacteria</taxon>
        <taxon>Pseudomonadati</taxon>
        <taxon>Pseudomonadota</taxon>
        <taxon>Betaproteobacteria</taxon>
        <taxon>Burkholderiales</taxon>
        <taxon>Alcaligenaceae</taxon>
        <taxon>Alcaligenes</taxon>
    </lineage>
</organism>
<comment type="caution">
    <text evidence="2">The sequence shown here is derived from an EMBL/GenBank/DDBJ whole genome shotgun (WGS) entry which is preliminary data.</text>
</comment>
<dbReference type="STRING" id="511.UZ73_16475"/>
<gene>
    <name evidence="2" type="ORF">DF183_15410</name>
</gene>
<dbReference type="InterPro" id="IPR007401">
    <property type="entry name" value="DUF454"/>
</dbReference>
<name>A0A2U2BGU1_ALCFA</name>
<evidence type="ECO:0000256" key="1">
    <source>
        <dbReference type="SAM" id="Phobius"/>
    </source>
</evidence>
<evidence type="ECO:0000313" key="3">
    <source>
        <dbReference type="Proteomes" id="UP000245216"/>
    </source>
</evidence>
<dbReference type="PANTHER" id="PTHR35813:SF1">
    <property type="entry name" value="INNER MEMBRANE PROTEIN YBAN"/>
    <property type="match status" value="1"/>
</dbReference>
<dbReference type="Proteomes" id="UP000245216">
    <property type="component" value="Unassembled WGS sequence"/>
</dbReference>